<evidence type="ECO:0000313" key="8">
    <source>
        <dbReference type="EMBL" id="MBF9150994.1"/>
    </source>
</evidence>
<protein>
    <recommendedName>
        <fullName evidence="6">tRNA(Ile)-lysidine synthase</fullName>
        <ecNumber evidence="6">6.3.4.19</ecNumber>
    </recommendedName>
    <alternativeName>
        <fullName evidence="6">tRNA(Ile)-2-lysyl-cytidine synthase</fullName>
    </alternativeName>
    <alternativeName>
        <fullName evidence="6">tRNA(Ile)-lysidine synthetase</fullName>
    </alternativeName>
</protein>
<dbReference type="InterPro" id="IPR014729">
    <property type="entry name" value="Rossmann-like_a/b/a_fold"/>
</dbReference>
<name>A0ABS0HFF9_9SPHN</name>
<keyword evidence="3 6" id="KW-0547">Nucleotide-binding</keyword>
<feature type="binding site" evidence="6">
    <location>
        <begin position="26"/>
        <end position="31"/>
    </location>
    <ligand>
        <name>ATP</name>
        <dbReference type="ChEBI" id="CHEBI:30616"/>
    </ligand>
</feature>
<keyword evidence="6" id="KW-0963">Cytoplasm</keyword>
<dbReference type="HAMAP" id="MF_01161">
    <property type="entry name" value="tRNA_Ile_lys_synt"/>
    <property type="match status" value="1"/>
</dbReference>
<dbReference type="PANTHER" id="PTHR43033">
    <property type="entry name" value="TRNA(ILE)-LYSIDINE SYNTHASE-RELATED"/>
    <property type="match status" value="1"/>
</dbReference>
<evidence type="ECO:0000256" key="2">
    <source>
        <dbReference type="ARBA" id="ARBA00022694"/>
    </source>
</evidence>
<dbReference type="CDD" id="cd01992">
    <property type="entry name" value="TilS_N"/>
    <property type="match status" value="1"/>
</dbReference>
<evidence type="ECO:0000256" key="6">
    <source>
        <dbReference type="HAMAP-Rule" id="MF_01161"/>
    </source>
</evidence>
<comment type="similarity">
    <text evidence="6">Belongs to the tRNA(Ile)-lysidine synthase family.</text>
</comment>
<dbReference type="Gene3D" id="3.40.50.620">
    <property type="entry name" value="HUPs"/>
    <property type="match status" value="1"/>
</dbReference>
<dbReference type="NCBIfam" id="TIGR02432">
    <property type="entry name" value="lysidine_TilS_N"/>
    <property type="match status" value="1"/>
</dbReference>
<dbReference type="Pfam" id="PF01171">
    <property type="entry name" value="ATP_bind_3"/>
    <property type="match status" value="1"/>
</dbReference>
<dbReference type="SUPFAM" id="SSF52402">
    <property type="entry name" value="Adenine nucleotide alpha hydrolases-like"/>
    <property type="match status" value="1"/>
</dbReference>
<dbReference type="PANTHER" id="PTHR43033:SF1">
    <property type="entry name" value="TRNA(ILE)-LYSIDINE SYNTHASE-RELATED"/>
    <property type="match status" value="1"/>
</dbReference>
<dbReference type="EMBL" id="JADQDC010000004">
    <property type="protein sequence ID" value="MBF9150994.1"/>
    <property type="molecule type" value="Genomic_DNA"/>
</dbReference>
<evidence type="ECO:0000256" key="3">
    <source>
        <dbReference type="ARBA" id="ARBA00022741"/>
    </source>
</evidence>
<comment type="subcellular location">
    <subcellularLocation>
        <location evidence="6">Cytoplasm</location>
    </subcellularLocation>
</comment>
<comment type="catalytic activity">
    <reaction evidence="5 6">
        <text>cytidine(34) in tRNA(Ile2) + L-lysine + ATP = lysidine(34) in tRNA(Ile2) + AMP + diphosphate + H(+)</text>
        <dbReference type="Rhea" id="RHEA:43744"/>
        <dbReference type="Rhea" id="RHEA-COMP:10625"/>
        <dbReference type="Rhea" id="RHEA-COMP:10670"/>
        <dbReference type="ChEBI" id="CHEBI:15378"/>
        <dbReference type="ChEBI" id="CHEBI:30616"/>
        <dbReference type="ChEBI" id="CHEBI:32551"/>
        <dbReference type="ChEBI" id="CHEBI:33019"/>
        <dbReference type="ChEBI" id="CHEBI:82748"/>
        <dbReference type="ChEBI" id="CHEBI:83665"/>
        <dbReference type="ChEBI" id="CHEBI:456215"/>
        <dbReference type="EC" id="6.3.4.19"/>
    </reaction>
</comment>
<comment type="function">
    <text evidence="6">Ligates lysine onto the cytidine present at position 34 of the AUA codon-specific tRNA(Ile) that contains the anticodon CAU, in an ATP-dependent manner. Cytidine is converted to lysidine, thus changing the amino acid specificity of the tRNA from methionine to isoleucine.</text>
</comment>
<gene>
    <name evidence="6 8" type="primary">tilS</name>
    <name evidence="8" type="ORF">I2488_08255</name>
</gene>
<comment type="domain">
    <text evidence="6">The N-terminal region contains the highly conserved SGGXDS motif, predicted to be a P-loop motif involved in ATP binding.</text>
</comment>
<keyword evidence="2 6" id="KW-0819">tRNA processing</keyword>
<keyword evidence="4 6" id="KW-0067">ATP-binding</keyword>
<dbReference type="InterPro" id="IPR012094">
    <property type="entry name" value="tRNA_Ile_lys_synt"/>
</dbReference>
<dbReference type="Proteomes" id="UP000600799">
    <property type="component" value="Unassembled WGS sequence"/>
</dbReference>
<keyword evidence="9" id="KW-1185">Reference proteome</keyword>
<dbReference type="GO" id="GO:0032267">
    <property type="term" value="F:tRNA(Ile)-lysidine synthase activity"/>
    <property type="evidence" value="ECO:0007669"/>
    <property type="project" value="UniProtKB-EC"/>
</dbReference>
<reference evidence="8 9" key="1">
    <citation type="submission" date="2020-11" db="EMBL/GenBank/DDBJ databases">
        <title>The genome sequence of Novosphingobium sp. 1Y9A.</title>
        <authorList>
            <person name="Liu Y."/>
        </authorList>
    </citation>
    <scope>NUCLEOTIDE SEQUENCE [LARGE SCALE GENOMIC DNA]</scope>
    <source>
        <strain evidence="8 9">1Y9A</strain>
    </source>
</reference>
<evidence type="ECO:0000256" key="5">
    <source>
        <dbReference type="ARBA" id="ARBA00048539"/>
    </source>
</evidence>
<comment type="caution">
    <text evidence="8">The sequence shown here is derived from an EMBL/GenBank/DDBJ whole genome shotgun (WGS) entry which is preliminary data.</text>
</comment>
<organism evidence="8 9">
    <name type="scientific">Novosphingobium jiangmenense</name>
    <dbReference type="NCBI Taxonomy" id="2791981"/>
    <lineage>
        <taxon>Bacteria</taxon>
        <taxon>Pseudomonadati</taxon>
        <taxon>Pseudomonadota</taxon>
        <taxon>Alphaproteobacteria</taxon>
        <taxon>Sphingomonadales</taxon>
        <taxon>Sphingomonadaceae</taxon>
        <taxon>Novosphingobium</taxon>
    </lineage>
</organism>
<dbReference type="InterPro" id="IPR011063">
    <property type="entry name" value="TilS/TtcA_N"/>
</dbReference>
<feature type="domain" description="tRNA(Ile)-lysidine/2-thiocytidine synthase N-terminal" evidence="7">
    <location>
        <begin position="22"/>
        <end position="198"/>
    </location>
</feature>
<dbReference type="EC" id="6.3.4.19" evidence="6"/>
<sequence>MTAAAARFAVQWTAVAPDGPVGLAVSGGSDSLAMLLLFHEVAPRNFCVATVDHGLRAESADEAALVAAVCADRGIPHRTLKLSLEKGSGVQERARAARYAALAEWVKAAGLVAIVTAHHADDQAETMVMRLNRGAGLRGLAAMRAVAHVPGAPDLPLIRPLLSLRRAELQSVVAAAGLVASDDPSNRDPGYERVRTRDALTSSKAFDAKGFAASAKHLAEADQALEWIVARLWSDVTQTGEAVLWRPSADLPDTLSLRVLERILSAFDAPVPRGPELLRWLGTLRSGGVATLGGVKGDARKETWRFTLAPKPRH</sequence>
<keyword evidence="1 6" id="KW-0436">Ligase</keyword>
<evidence type="ECO:0000313" key="9">
    <source>
        <dbReference type="Proteomes" id="UP000600799"/>
    </source>
</evidence>
<proteinExistence type="inferred from homology"/>
<dbReference type="InterPro" id="IPR012795">
    <property type="entry name" value="tRNA_Ile_lys_synt_N"/>
</dbReference>
<evidence type="ECO:0000256" key="1">
    <source>
        <dbReference type="ARBA" id="ARBA00022598"/>
    </source>
</evidence>
<accession>A0ABS0HFF9</accession>
<evidence type="ECO:0000256" key="4">
    <source>
        <dbReference type="ARBA" id="ARBA00022840"/>
    </source>
</evidence>
<evidence type="ECO:0000259" key="7">
    <source>
        <dbReference type="Pfam" id="PF01171"/>
    </source>
</evidence>